<dbReference type="GO" id="GO:0016717">
    <property type="term" value="F:oxidoreductase activity, acting on paired donors, with oxidation of a pair of donors resulting in the reduction of molecular oxygen to two molecules of water"/>
    <property type="evidence" value="ECO:0007669"/>
    <property type="project" value="TreeGrafter"/>
</dbReference>
<feature type="domain" description="Fatty acid desaturase" evidence="2">
    <location>
        <begin position="71"/>
        <end position="303"/>
    </location>
</feature>
<dbReference type="CDD" id="cd03510">
    <property type="entry name" value="Rhizobitoxine-FADS-like"/>
    <property type="match status" value="1"/>
</dbReference>
<reference evidence="3" key="1">
    <citation type="submission" date="2016-09" db="EMBL/GenBank/DDBJ databases">
        <authorList>
            <person name="Capua I."/>
            <person name="De Benedictis P."/>
            <person name="Joannis T."/>
            <person name="Lombin L.H."/>
            <person name="Cattoli G."/>
        </authorList>
    </citation>
    <scope>NUCLEOTIDE SEQUENCE</scope>
    <source>
        <strain evidence="3">B9</strain>
    </source>
</reference>
<gene>
    <name evidence="3" type="ORF">CNECB9_2770008</name>
</gene>
<keyword evidence="1" id="KW-0472">Membrane</keyword>
<dbReference type="Pfam" id="PF00487">
    <property type="entry name" value="FA_desaturase"/>
    <property type="match status" value="1"/>
</dbReference>
<evidence type="ECO:0000313" key="3">
    <source>
        <dbReference type="EMBL" id="SCU76100.1"/>
    </source>
</evidence>
<keyword evidence="1" id="KW-1133">Transmembrane helix</keyword>
<sequence length="327" mass="37024">MNEAPDDNGTTSGPGIGSDAERRVNLTRYLTRDEIEQVRARSTWRGIGMIAHCWGTIAAMMALVAWFPNPMTILLAIMVIGSRQLGLAILMHEGAHGGLAGNGKLNLWLSQWFCAYPIGTETLGYRRYHLQHHAHAQTARDPDLSLSAAFPTTRTSLMRKLMRDLTGQTGLKQRKAQFIGAFGASDMRVRERSAMFITRLGRPLLVNALLLAVLSVAGFWWFYPLLWVLPLLTWFQAVTRIRNIAEHSVLPEDNPWRVARTTYASRIERALLAPYWVNYHAEHHMMASVPCYRLERMHKLLRTKGIDGKLEIKPGYLAMLRVAAPRR</sequence>
<proteinExistence type="predicted"/>
<dbReference type="EMBL" id="FMSH01000198">
    <property type="protein sequence ID" value="SCU76100.1"/>
    <property type="molecule type" value="Genomic_DNA"/>
</dbReference>
<protein>
    <submittedName>
        <fullName evidence="3">Fatty acid desaturase</fullName>
    </submittedName>
</protein>
<dbReference type="RefSeq" id="WP_340525276.1">
    <property type="nucleotide sequence ID" value="NZ_FMSH01000198.1"/>
</dbReference>
<dbReference type="InterPro" id="IPR005804">
    <property type="entry name" value="FA_desaturase_dom"/>
</dbReference>
<evidence type="ECO:0000256" key="1">
    <source>
        <dbReference type="SAM" id="Phobius"/>
    </source>
</evidence>
<dbReference type="PANTHER" id="PTHR19353:SF19">
    <property type="entry name" value="DELTA(5) FATTY ACID DESATURASE C-RELATED"/>
    <property type="match status" value="1"/>
</dbReference>
<organism evidence="3">
    <name type="scientific">Cupriavidus necator</name>
    <name type="common">Alcaligenes eutrophus</name>
    <name type="synonym">Ralstonia eutropha</name>
    <dbReference type="NCBI Taxonomy" id="106590"/>
    <lineage>
        <taxon>Bacteria</taxon>
        <taxon>Pseudomonadati</taxon>
        <taxon>Pseudomonadota</taxon>
        <taxon>Betaproteobacteria</taxon>
        <taxon>Burkholderiales</taxon>
        <taxon>Burkholderiaceae</taxon>
        <taxon>Cupriavidus</taxon>
    </lineage>
</organism>
<dbReference type="InterPro" id="IPR012171">
    <property type="entry name" value="Fatty_acid_desaturase"/>
</dbReference>
<dbReference type="PANTHER" id="PTHR19353">
    <property type="entry name" value="FATTY ACID DESATURASE 2"/>
    <property type="match status" value="1"/>
</dbReference>
<evidence type="ECO:0000259" key="2">
    <source>
        <dbReference type="Pfam" id="PF00487"/>
    </source>
</evidence>
<name>A0A1K0IFV8_CUPNE</name>
<dbReference type="GO" id="GO:0016020">
    <property type="term" value="C:membrane"/>
    <property type="evidence" value="ECO:0007669"/>
    <property type="project" value="TreeGrafter"/>
</dbReference>
<dbReference type="GO" id="GO:0008610">
    <property type="term" value="P:lipid biosynthetic process"/>
    <property type="evidence" value="ECO:0007669"/>
    <property type="project" value="UniProtKB-ARBA"/>
</dbReference>
<dbReference type="AlphaFoldDB" id="A0A1K0IFV8"/>
<accession>A0A1K0IFV8</accession>
<feature type="transmembrane region" description="Helical" evidence="1">
    <location>
        <begin position="204"/>
        <end position="223"/>
    </location>
</feature>
<keyword evidence="1" id="KW-0812">Transmembrane</keyword>